<dbReference type="Gene3D" id="1.10.489.10">
    <property type="entry name" value="Chloroperoxidase-like"/>
    <property type="match status" value="1"/>
</dbReference>
<evidence type="ECO:0000256" key="7">
    <source>
        <dbReference type="ARBA" id="ARBA00025795"/>
    </source>
</evidence>
<evidence type="ECO:0000256" key="3">
    <source>
        <dbReference type="ARBA" id="ARBA00022617"/>
    </source>
</evidence>
<proteinExistence type="inferred from homology"/>
<evidence type="ECO:0000256" key="4">
    <source>
        <dbReference type="ARBA" id="ARBA00022723"/>
    </source>
</evidence>
<name>A0A9P8REM0_9PEZI</name>
<dbReference type="InterPro" id="IPR036851">
    <property type="entry name" value="Chloroperoxidase-like_sf"/>
</dbReference>
<reference evidence="10" key="1">
    <citation type="journal article" date="2021" name="Nat. Commun.">
        <title>Genetic determinants of endophytism in the Arabidopsis root mycobiome.</title>
        <authorList>
            <person name="Mesny F."/>
            <person name="Miyauchi S."/>
            <person name="Thiergart T."/>
            <person name="Pickel B."/>
            <person name="Atanasova L."/>
            <person name="Karlsson M."/>
            <person name="Huettel B."/>
            <person name="Barry K.W."/>
            <person name="Haridas S."/>
            <person name="Chen C."/>
            <person name="Bauer D."/>
            <person name="Andreopoulos W."/>
            <person name="Pangilinan J."/>
            <person name="LaButti K."/>
            <person name="Riley R."/>
            <person name="Lipzen A."/>
            <person name="Clum A."/>
            <person name="Drula E."/>
            <person name="Henrissat B."/>
            <person name="Kohler A."/>
            <person name="Grigoriev I.V."/>
            <person name="Martin F.M."/>
            <person name="Hacquard S."/>
        </authorList>
    </citation>
    <scope>NUCLEOTIDE SEQUENCE</scope>
    <source>
        <strain evidence="10">MPI-SDFR-AT-0073</strain>
    </source>
</reference>
<keyword evidence="11" id="KW-1185">Reference proteome</keyword>
<sequence length="475" mass="51407">MRTNTFALAATLLISAADAFPAMEPDQFQKYNQYMKNNAEACPYAAATEAQGRGEECPFAKAKRANVFDQTTQHIRTDGEYAFVPPNFDSGDQRGPCPGLNALANHGYLPHNGVADMATIIEATNEVYGMSLDLGGFLAVYGTVFDGNPLSTNPGYSIGGPTKDNQNILNGLGLLGTPSGLSGSHNKYESDVSPTRGDLYTEGNNFHVVKSRFVDYWNALPENLPADQQYTALAPFHKQRWDESKNTNPYFFYSPFAGILVSPAGYSFPKAMMANHSDDYPDGYLSRENLVSFFGVQGTTPDNFVVNQGWERIPDNWYKRPLLDEYSIPKFLVDIVEHASYYPPLLSFGGNTGTPDSFFGIDISDLTGGVFNAATLLEGNNLECFVLQIIQATAPDVIGSMFSDIQKAMAPLTDRVVQLLAGKSCPQLQTVNTQLFEKYPGYTEAYGSYAGLSSGSVSGIVSGVGGVLGGLVPSP</sequence>
<evidence type="ECO:0000313" key="11">
    <source>
        <dbReference type="Proteomes" id="UP000758603"/>
    </source>
</evidence>
<dbReference type="PROSITE" id="PS51405">
    <property type="entry name" value="HEME_HALOPEROXIDASE"/>
    <property type="match status" value="1"/>
</dbReference>
<dbReference type="GO" id="GO:0004601">
    <property type="term" value="F:peroxidase activity"/>
    <property type="evidence" value="ECO:0007669"/>
    <property type="project" value="UniProtKB-KW"/>
</dbReference>
<dbReference type="Proteomes" id="UP000758603">
    <property type="component" value="Unassembled WGS sequence"/>
</dbReference>
<accession>A0A9P8REM0</accession>
<protein>
    <recommendedName>
        <fullName evidence="9">Heme haloperoxidase family profile domain-containing protein</fullName>
    </recommendedName>
</protein>
<evidence type="ECO:0000256" key="1">
    <source>
        <dbReference type="ARBA" id="ARBA00001970"/>
    </source>
</evidence>
<dbReference type="GO" id="GO:0046872">
    <property type="term" value="F:metal ion binding"/>
    <property type="evidence" value="ECO:0007669"/>
    <property type="project" value="UniProtKB-KW"/>
</dbReference>
<evidence type="ECO:0000256" key="6">
    <source>
        <dbReference type="ARBA" id="ARBA00023004"/>
    </source>
</evidence>
<dbReference type="PANTHER" id="PTHR33577">
    <property type="entry name" value="STERIGMATOCYSTIN BIOSYNTHESIS PEROXIDASE STCC-RELATED"/>
    <property type="match status" value="1"/>
</dbReference>
<comment type="similarity">
    <text evidence="7">Belongs to the chloroperoxidase family.</text>
</comment>
<keyword evidence="6" id="KW-0408">Iron</keyword>
<evidence type="ECO:0000256" key="8">
    <source>
        <dbReference type="SAM" id="SignalP"/>
    </source>
</evidence>
<keyword evidence="2" id="KW-0575">Peroxidase</keyword>
<comment type="cofactor">
    <cofactor evidence="1">
        <name>heme b</name>
        <dbReference type="ChEBI" id="CHEBI:60344"/>
    </cofactor>
</comment>
<feature type="signal peptide" evidence="8">
    <location>
        <begin position="1"/>
        <end position="19"/>
    </location>
</feature>
<gene>
    <name evidence="10" type="ORF">BKA67DRAFT_528472</name>
</gene>
<evidence type="ECO:0000313" key="10">
    <source>
        <dbReference type="EMBL" id="KAH6639912.1"/>
    </source>
</evidence>
<keyword evidence="4" id="KW-0479">Metal-binding</keyword>
<dbReference type="SUPFAM" id="SSF47571">
    <property type="entry name" value="Cloroperoxidase"/>
    <property type="match status" value="1"/>
</dbReference>
<dbReference type="PANTHER" id="PTHR33577:SF1">
    <property type="entry name" value="HEME HALOPEROXIDASE FAMILY PROFILE DOMAIN-CONTAINING PROTEIN"/>
    <property type="match status" value="1"/>
</dbReference>
<comment type="caution">
    <text evidence="10">The sequence shown here is derived from an EMBL/GenBank/DDBJ whole genome shotgun (WGS) entry which is preliminary data.</text>
</comment>
<feature type="domain" description="Heme haloperoxidase family profile" evidence="9">
    <location>
        <begin position="79"/>
        <end position="337"/>
    </location>
</feature>
<evidence type="ECO:0000256" key="2">
    <source>
        <dbReference type="ARBA" id="ARBA00022559"/>
    </source>
</evidence>
<keyword evidence="3" id="KW-0349">Heme</keyword>
<keyword evidence="8" id="KW-0732">Signal</keyword>
<dbReference type="EMBL" id="JAGPXC010000014">
    <property type="protein sequence ID" value="KAH6639912.1"/>
    <property type="molecule type" value="Genomic_DNA"/>
</dbReference>
<dbReference type="InterPro" id="IPR000028">
    <property type="entry name" value="Chloroperoxidase"/>
</dbReference>
<organism evidence="10 11">
    <name type="scientific">Truncatella angustata</name>
    <dbReference type="NCBI Taxonomy" id="152316"/>
    <lineage>
        <taxon>Eukaryota</taxon>
        <taxon>Fungi</taxon>
        <taxon>Dikarya</taxon>
        <taxon>Ascomycota</taxon>
        <taxon>Pezizomycotina</taxon>
        <taxon>Sordariomycetes</taxon>
        <taxon>Xylariomycetidae</taxon>
        <taxon>Amphisphaeriales</taxon>
        <taxon>Sporocadaceae</taxon>
        <taxon>Truncatella</taxon>
    </lineage>
</organism>
<dbReference type="OrthoDB" id="407298at2759"/>
<dbReference type="Pfam" id="PF01328">
    <property type="entry name" value="Peroxidase_2"/>
    <property type="match status" value="1"/>
</dbReference>
<dbReference type="RefSeq" id="XP_045950986.1">
    <property type="nucleotide sequence ID" value="XM_046098947.1"/>
</dbReference>
<feature type="chain" id="PRO_5040112663" description="Heme haloperoxidase family profile domain-containing protein" evidence="8">
    <location>
        <begin position="20"/>
        <end position="475"/>
    </location>
</feature>
<evidence type="ECO:0000259" key="9">
    <source>
        <dbReference type="PROSITE" id="PS51405"/>
    </source>
</evidence>
<dbReference type="GeneID" id="70127839"/>
<dbReference type="AlphaFoldDB" id="A0A9P8REM0"/>
<evidence type="ECO:0000256" key="5">
    <source>
        <dbReference type="ARBA" id="ARBA00023002"/>
    </source>
</evidence>
<keyword evidence="5" id="KW-0560">Oxidoreductase</keyword>